<keyword evidence="8" id="KW-0677">Repeat</keyword>
<dbReference type="Gene3D" id="3.30.40.10">
    <property type="entry name" value="Zinc/RING finger domain, C3HC4 (zinc finger)"/>
    <property type="match status" value="1"/>
</dbReference>
<comment type="cofactor">
    <cofactor evidence="2">
        <name>Zn(2+)</name>
        <dbReference type="ChEBI" id="CHEBI:29105"/>
    </cofactor>
</comment>
<evidence type="ECO:0000256" key="8">
    <source>
        <dbReference type="ARBA" id="ARBA00022737"/>
    </source>
</evidence>
<dbReference type="PROSITE" id="PS51873">
    <property type="entry name" value="TRIAD"/>
    <property type="match status" value="1"/>
</dbReference>
<comment type="catalytic activity">
    <reaction evidence="1">
        <text>[E2 ubiquitin-conjugating enzyme]-S-ubiquitinyl-L-cysteine + [acceptor protein]-L-lysine = [E2 ubiquitin-conjugating enzyme]-L-cysteine + [acceptor protein]-N(6)-ubiquitinyl-L-lysine.</text>
        <dbReference type="EC" id="2.3.2.31"/>
    </reaction>
</comment>
<keyword evidence="10" id="KW-0833">Ubl conjugation pathway</keyword>
<dbReference type="PROSITE" id="PS01358">
    <property type="entry name" value="ZF_RANBP2_1"/>
    <property type="match status" value="1"/>
</dbReference>
<evidence type="ECO:0000313" key="13">
    <source>
        <dbReference type="Proteomes" id="UP000694864"/>
    </source>
</evidence>
<organism evidence="13 14">
    <name type="scientific">Camelina sativa</name>
    <name type="common">False flax</name>
    <name type="synonym">Myagrum sativum</name>
    <dbReference type="NCBI Taxonomy" id="90675"/>
    <lineage>
        <taxon>Eukaryota</taxon>
        <taxon>Viridiplantae</taxon>
        <taxon>Streptophyta</taxon>
        <taxon>Embryophyta</taxon>
        <taxon>Tracheophyta</taxon>
        <taxon>Spermatophyta</taxon>
        <taxon>Magnoliopsida</taxon>
        <taxon>eudicotyledons</taxon>
        <taxon>Gunneridae</taxon>
        <taxon>Pentapetalae</taxon>
        <taxon>rosids</taxon>
        <taxon>malvids</taxon>
        <taxon>Brassicales</taxon>
        <taxon>Brassicaceae</taxon>
        <taxon>Camelineae</taxon>
        <taxon>Camelina</taxon>
    </lineage>
</organism>
<dbReference type="InterPro" id="IPR001876">
    <property type="entry name" value="Znf_RanBP2"/>
</dbReference>
<evidence type="ECO:0000256" key="5">
    <source>
        <dbReference type="ARBA" id="ARBA00012251"/>
    </source>
</evidence>
<keyword evidence="13" id="KW-1185">Reference proteome</keyword>
<keyword evidence="11" id="KW-0862">Zinc</keyword>
<dbReference type="Pfam" id="PF01485">
    <property type="entry name" value="IBR"/>
    <property type="match status" value="1"/>
</dbReference>
<protein>
    <recommendedName>
        <fullName evidence="5">RBR-type E3 ubiquitin transferase</fullName>
        <ecNumber evidence="5">2.3.2.31</ecNumber>
    </recommendedName>
</protein>
<dbReference type="RefSeq" id="XP_019087689.1">
    <property type="nucleotide sequence ID" value="XM_019232144.1"/>
</dbReference>
<evidence type="ECO:0000259" key="12">
    <source>
        <dbReference type="PROSITE" id="PS51873"/>
    </source>
</evidence>
<dbReference type="InterPro" id="IPR013083">
    <property type="entry name" value="Znf_RING/FYVE/PHD"/>
</dbReference>
<evidence type="ECO:0000256" key="1">
    <source>
        <dbReference type="ARBA" id="ARBA00001798"/>
    </source>
</evidence>
<evidence type="ECO:0000256" key="7">
    <source>
        <dbReference type="ARBA" id="ARBA00022723"/>
    </source>
</evidence>
<comment type="pathway">
    <text evidence="3">Protein modification; protein ubiquitination.</text>
</comment>
<dbReference type="SUPFAM" id="SSF57850">
    <property type="entry name" value="RING/U-box"/>
    <property type="match status" value="2"/>
</dbReference>
<evidence type="ECO:0000256" key="3">
    <source>
        <dbReference type="ARBA" id="ARBA00004906"/>
    </source>
</evidence>
<keyword evidence="7" id="KW-0479">Metal-binding</keyword>
<dbReference type="Pfam" id="PF21235">
    <property type="entry name" value="UBA_ARI1"/>
    <property type="match status" value="1"/>
</dbReference>
<name>A0ABM1QLQ1_CAMSA</name>
<gene>
    <name evidence="14" type="primary">LOC104727003</name>
</gene>
<reference evidence="14" key="2">
    <citation type="submission" date="2025-08" db="UniProtKB">
        <authorList>
            <consortium name="RefSeq"/>
        </authorList>
    </citation>
    <scope>IDENTIFICATION</scope>
    <source>
        <tissue evidence="14">Leaf</tissue>
    </source>
</reference>
<dbReference type="Proteomes" id="UP000694864">
    <property type="component" value="Chromosome 11"/>
</dbReference>
<keyword evidence="9" id="KW-0863">Zinc-finger</keyword>
<accession>A0ABM1QLQ1</accession>
<dbReference type="Gene3D" id="1.20.120.1750">
    <property type="match status" value="1"/>
</dbReference>
<evidence type="ECO:0000256" key="6">
    <source>
        <dbReference type="ARBA" id="ARBA00022679"/>
    </source>
</evidence>
<proteinExistence type="inferred from homology"/>
<feature type="domain" description="RING-type" evidence="12">
    <location>
        <begin position="82"/>
        <end position="330"/>
    </location>
</feature>
<dbReference type="InterPro" id="IPR002867">
    <property type="entry name" value="IBR_dom"/>
</dbReference>
<reference evidence="13" key="1">
    <citation type="journal article" date="2014" name="Nat. Commun.">
        <title>The emerging biofuel crop Camelina sativa retains a highly undifferentiated hexaploid genome structure.</title>
        <authorList>
            <person name="Kagale S."/>
            <person name="Koh C."/>
            <person name="Nixon J."/>
            <person name="Bollina V."/>
            <person name="Clarke W.E."/>
            <person name="Tuteja R."/>
            <person name="Spillane C."/>
            <person name="Robinson S.J."/>
            <person name="Links M.G."/>
            <person name="Clarke C."/>
            <person name="Higgins E.E."/>
            <person name="Huebert T."/>
            <person name="Sharpe A.G."/>
            <person name="Parkin I.A."/>
        </authorList>
    </citation>
    <scope>NUCLEOTIDE SEQUENCE [LARGE SCALE GENOMIC DNA]</scope>
    <source>
        <strain evidence="13">cv. DH55</strain>
    </source>
</reference>
<evidence type="ECO:0000256" key="2">
    <source>
        <dbReference type="ARBA" id="ARBA00001947"/>
    </source>
</evidence>
<dbReference type="InterPro" id="IPR031127">
    <property type="entry name" value="E3_UB_ligase_RBR"/>
</dbReference>
<dbReference type="InterPro" id="IPR048962">
    <property type="entry name" value="ARIH1-like_UBL"/>
</dbReference>
<keyword evidence="6" id="KW-0808">Transferase</keyword>
<evidence type="ECO:0000256" key="11">
    <source>
        <dbReference type="ARBA" id="ARBA00022833"/>
    </source>
</evidence>
<dbReference type="PANTHER" id="PTHR11685">
    <property type="entry name" value="RBR FAMILY RING FINGER AND IBR DOMAIN-CONTAINING"/>
    <property type="match status" value="1"/>
</dbReference>
<dbReference type="CDD" id="cd20346">
    <property type="entry name" value="BRcat_RBR_ANKIB1"/>
    <property type="match status" value="1"/>
</dbReference>
<dbReference type="GeneID" id="104727003"/>
<dbReference type="InterPro" id="IPR044066">
    <property type="entry name" value="TRIAD_supradom"/>
</dbReference>
<evidence type="ECO:0000313" key="14">
    <source>
        <dbReference type="RefSeq" id="XP_019087689.1"/>
    </source>
</evidence>
<dbReference type="SMART" id="SM00647">
    <property type="entry name" value="IBR"/>
    <property type="match status" value="1"/>
</dbReference>
<sequence length="534" mass="61406">MEKDQKSPYHVLTKDEVREKMKKQIDDISGVFSISESDAIVLLKYHRWDSMKVSDCLVENKEKALLESGLRSVVPDPNGELSLVLCLFCFKTPSEFDGDLVSTPFCSHNFCTACWNNHLKRFFYPAEKNNQTAISCPHPACRAAVGPDTIEKLPVPDQDMYKKYILKSYREGNKVLDIKKCPARDCRYLIAFQKENNDDGEEDCSLNVVCLCGHIFCWRCMLESHRPVTCNNASDWLYKDLKILSKVSDESSKLSSIPARKNVVLSPSSIRRTITKTCCPHCLRSENMHGKQYSLFVTCTCGGRYYWRCMQSEKDHKEASGLYKLCNVQRTVEREAEVKDSCVEHWKACGVLVEKAKSDLKDFEESIIEKPSDLTEKDITIIRKGLMLVRQCRQVIQWSCVYDYYHAEYETSKREYLRFLQANATSLVDSFANTLKEEKERGLSDTSQEFCCVKHKVSVETTDLGNHFYHFIKTLQEGLDDVKVKAYDNYGGLFWFCDRCTYGNTWFHKKCQVCCDDTAAPPELSDLSMGDVMK</sequence>
<dbReference type="EC" id="2.3.2.31" evidence="5"/>
<evidence type="ECO:0000256" key="9">
    <source>
        <dbReference type="ARBA" id="ARBA00022771"/>
    </source>
</evidence>
<evidence type="ECO:0000256" key="4">
    <source>
        <dbReference type="ARBA" id="ARBA00005884"/>
    </source>
</evidence>
<evidence type="ECO:0000256" key="10">
    <source>
        <dbReference type="ARBA" id="ARBA00022786"/>
    </source>
</evidence>
<comment type="similarity">
    <text evidence="4">Belongs to the RBR family. Ariadne subfamily.</text>
</comment>